<dbReference type="GO" id="GO:0051726">
    <property type="term" value="P:regulation of cell cycle"/>
    <property type="evidence" value="ECO:0007669"/>
    <property type="project" value="TreeGrafter"/>
</dbReference>
<dbReference type="InterPro" id="IPR010561">
    <property type="entry name" value="LIN-9/ALY1"/>
</dbReference>
<dbReference type="EMBL" id="SSTE01013029">
    <property type="protein sequence ID" value="KAA0048013.1"/>
    <property type="molecule type" value="Genomic_DNA"/>
</dbReference>
<sequence length="666" mass="75499">MHERSTEMVETLYNMSKAYLSLPEGAASVVGFIALMTDYYNVMGSSDSERENYDASGFQELPETNQVQVQSSISNEGHLNAHSVAASGGCLSSLRSLYYGNRLRVVGKRTPRVPISYLEERDTWENHASGNKCSQKSEFDVISDEVAHGAGSALAEASQRRDSSATSVPSKIKENVKFSYEVSGGHKGRPNETYGYDLSSSVAIECVRTEKSHHKMKKQYRKEKVLDDQNRWLHQSFNYTENIPEASSNMDDFCCLSVLEGKVDSKNSNAVCELSSSLVQRKKRRKLPRGDENTDLDALQTLADLFSMIPFTTMKSEPSLRIVEETESFNSEDKSYIPEDTLSDRSDKGKQVMVNAMPNIEDRGPGKLKPGSGLSIDVASKRKKRLEHSGTMRKGKHNFVIPDTKVPVDVHLREDLTTTTSGHIKPLKNENQATLPIKLGRRSRCKMELWKSLTCQKTKTSDDKLGKELMKYSSSVQDEAFFLKDKLSNCMSSTMGRRWCIFEWFYSAIDYPWFARSEFVEYLHHVGLGNIPKLTRVEWGIIRSSLGRPRRFSVNFLHEERMKLQRYRESVRQYYAKLRAGTCEGLPTDLARPLSVGQRIIALHPYPYGLEVHDGSVLTVQHDNCRILFDSREIGVKLVMVGACLRREARQLEAIPPCKYPWRALQ</sequence>
<feature type="domain" description="DIRP" evidence="3">
    <location>
        <begin position="505"/>
        <end position="606"/>
    </location>
</feature>
<dbReference type="GO" id="GO:0006357">
    <property type="term" value="P:regulation of transcription by RNA polymerase II"/>
    <property type="evidence" value="ECO:0007669"/>
    <property type="project" value="TreeGrafter"/>
</dbReference>
<dbReference type="PANTHER" id="PTHR21689">
    <property type="entry name" value="LIN-9"/>
    <property type="match status" value="1"/>
</dbReference>
<protein>
    <submittedName>
        <fullName evidence="4">Protein ALWAYS EARLY 2-like isoform X1</fullName>
    </submittedName>
</protein>
<accession>A0A5A7TWP3</accession>
<gene>
    <name evidence="4" type="ORF">E6C27_scaffold385G00810</name>
</gene>
<dbReference type="OrthoDB" id="2339771at2759"/>
<comment type="subcellular location">
    <subcellularLocation>
        <location evidence="1">Nucleus</location>
    </subcellularLocation>
</comment>
<proteinExistence type="predicted"/>
<comment type="caution">
    <text evidence="4">The sequence shown here is derived from an EMBL/GenBank/DDBJ whole genome shotgun (WGS) entry which is preliminary data.</text>
</comment>
<dbReference type="AlphaFoldDB" id="A0A5A7TWP3"/>
<organism evidence="4 5">
    <name type="scientific">Cucumis melo var. makuwa</name>
    <name type="common">Oriental melon</name>
    <dbReference type="NCBI Taxonomy" id="1194695"/>
    <lineage>
        <taxon>Eukaryota</taxon>
        <taxon>Viridiplantae</taxon>
        <taxon>Streptophyta</taxon>
        <taxon>Embryophyta</taxon>
        <taxon>Tracheophyta</taxon>
        <taxon>Spermatophyta</taxon>
        <taxon>Magnoliopsida</taxon>
        <taxon>eudicotyledons</taxon>
        <taxon>Gunneridae</taxon>
        <taxon>Pentapetalae</taxon>
        <taxon>rosids</taxon>
        <taxon>fabids</taxon>
        <taxon>Cucurbitales</taxon>
        <taxon>Cucurbitaceae</taxon>
        <taxon>Benincaseae</taxon>
        <taxon>Cucumis</taxon>
    </lineage>
</organism>
<dbReference type="GO" id="GO:0006351">
    <property type="term" value="P:DNA-templated transcription"/>
    <property type="evidence" value="ECO:0007669"/>
    <property type="project" value="InterPro"/>
</dbReference>
<name>A0A5A7TWP3_CUCMM</name>
<dbReference type="SMART" id="SM01135">
    <property type="entry name" value="DIRP"/>
    <property type="match status" value="1"/>
</dbReference>
<dbReference type="GO" id="GO:0003677">
    <property type="term" value="F:DNA binding"/>
    <property type="evidence" value="ECO:0007669"/>
    <property type="project" value="TreeGrafter"/>
</dbReference>
<dbReference type="PANTHER" id="PTHR21689:SF5">
    <property type="entry name" value="PROTEIN ALWAYS EARLY 1-RELATED"/>
    <property type="match status" value="1"/>
</dbReference>
<evidence type="ECO:0000256" key="2">
    <source>
        <dbReference type="ARBA" id="ARBA00023242"/>
    </source>
</evidence>
<dbReference type="Pfam" id="PF06584">
    <property type="entry name" value="DIRP"/>
    <property type="match status" value="1"/>
</dbReference>
<dbReference type="STRING" id="1194695.A0A5A7TWP3"/>
<dbReference type="Proteomes" id="UP000321393">
    <property type="component" value="Unassembled WGS sequence"/>
</dbReference>
<evidence type="ECO:0000256" key="1">
    <source>
        <dbReference type="ARBA" id="ARBA00004123"/>
    </source>
</evidence>
<evidence type="ECO:0000313" key="4">
    <source>
        <dbReference type="EMBL" id="KAA0048013.1"/>
    </source>
</evidence>
<reference evidence="4 5" key="1">
    <citation type="submission" date="2019-08" db="EMBL/GenBank/DDBJ databases">
        <title>Draft genome sequences of two oriental melons (Cucumis melo L. var makuwa).</title>
        <authorList>
            <person name="Kwon S.-Y."/>
        </authorList>
    </citation>
    <scope>NUCLEOTIDE SEQUENCE [LARGE SCALE GENOMIC DNA]</scope>
    <source>
        <strain evidence="5">cv. SW 3</strain>
        <tissue evidence="4">Leaf</tissue>
    </source>
</reference>
<evidence type="ECO:0000313" key="5">
    <source>
        <dbReference type="Proteomes" id="UP000321393"/>
    </source>
</evidence>
<dbReference type="GO" id="GO:0017053">
    <property type="term" value="C:transcription repressor complex"/>
    <property type="evidence" value="ECO:0007669"/>
    <property type="project" value="InterPro"/>
</dbReference>
<keyword evidence="2" id="KW-0539">Nucleus</keyword>
<evidence type="ECO:0000259" key="3">
    <source>
        <dbReference type="SMART" id="SM01135"/>
    </source>
</evidence>
<dbReference type="GO" id="GO:0005654">
    <property type="term" value="C:nucleoplasm"/>
    <property type="evidence" value="ECO:0007669"/>
    <property type="project" value="TreeGrafter"/>
</dbReference>
<dbReference type="InterPro" id="IPR033471">
    <property type="entry name" value="DIRP"/>
</dbReference>